<evidence type="ECO:0000313" key="2">
    <source>
        <dbReference type="EMBL" id="QHT05395.1"/>
    </source>
</evidence>
<dbReference type="PROSITE" id="PS50206">
    <property type="entry name" value="RHODANESE_3"/>
    <property type="match status" value="1"/>
</dbReference>
<dbReference type="InterPro" id="IPR001763">
    <property type="entry name" value="Rhodanese-like_dom"/>
</dbReference>
<evidence type="ECO:0000259" key="1">
    <source>
        <dbReference type="PROSITE" id="PS50206"/>
    </source>
</evidence>
<reference evidence="2" key="1">
    <citation type="journal article" date="2020" name="Nature">
        <title>Giant virus diversity and host interactions through global metagenomics.</title>
        <authorList>
            <person name="Schulz F."/>
            <person name="Roux S."/>
            <person name="Paez-Espino D."/>
            <person name="Jungbluth S."/>
            <person name="Walsh D.A."/>
            <person name="Denef V.J."/>
            <person name="McMahon K.D."/>
            <person name="Konstantinidis K.T."/>
            <person name="Eloe-Fadrosh E.A."/>
            <person name="Kyrpides N.C."/>
            <person name="Woyke T."/>
        </authorList>
    </citation>
    <scope>NUCLEOTIDE SEQUENCE</scope>
    <source>
        <strain evidence="2">GVMAG-M-3300021375-17</strain>
    </source>
</reference>
<dbReference type="Pfam" id="PF00581">
    <property type="entry name" value="Rhodanese"/>
    <property type="match status" value="1"/>
</dbReference>
<name>A0A6C0CPM8_9ZZZZ</name>
<dbReference type="AlphaFoldDB" id="A0A6C0CPM8"/>
<organism evidence="2">
    <name type="scientific">viral metagenome</name>
    <dbReference type="NCBI Taxonomy" id="1070528"/>
    <lineage>
        <taxon>unclassified sequences</taxon>
        <taxon>metagenomes</taxon>
        <taxon>organismal metagenomes</taxon>
    </lineage>
</organism>
<proteinExistence type="predicted"/>
<dbReference type="InterPro" id="IPR036873">
    <property type="entry name" value="Rhodanese-like_dom_sf"/>
</dbReference>
<feature type="domain" description="Rhodanese" evidence="1">
    <location>
        <begin position="66"/>
        <end position="111"/>
    </location>
</feature>
<dbReference type="EMBL" id="MN739453">
    <property type="protein sequence ID" value="QHT05395.1"/>
    <property type="molecule type" value="Genomic_DNA"/>
</dbReference>
<dbReference type="SUPFAM" id="SSF52821">
    <property type="entry name" value="Rhodanese/Cell cycle control phosphatase"/>
    <property type="match status" value="1"/>
</dbReference>
<protein>
    <recommendedName>
        <fullName evidence="1">Rhodanese domain-containing protein</fullName>
    </recommendedName>
</protein>
<sequence>MFSFFSSPTKRLNFENVQYAIKNIEKYCLINTLPFSQQKCLIKHTLDAGLEEKTINDMLHNFNVSEKIIIVYGKNSDDESAINKLNQLSQLGVKHVFLYSGGLFEWLLLQDIYGDDNFPTTDIELDILRYKSSISNIS</sequence>
<accession>A0A6C0CPM8</accession>